<keyword evidence="2 6" id="KW-0997">Cell inner membrane</keyword>
<reference evidence="8" key="2">
    <citation type="submission" date="2021-04" db="EMBL/GenBank/DDBJ databases">
        <authorList>
            <person name="Gilroy R."/>
        </authorList>
    </citation>
    <scope>NUCLEOTIDE SEQUENCE</scope>
    <source>
        <strain evidence="8">687</strain>
    </source>
</reference>
<accession>A0A9E2KMM9</accession>
<dbReference type="PIRSF" id="PIRSF028513">
    <property type="entry name" value="LptC"/>
    <property type="match status" value="1"/>
</dbReference>
<dbReference type="NCBIfam" id="TIGR04409">
    <property type="entry name" value="LptC_YrbK"/>
    <property type="match status" value="1"/>
</dbReference>
<evidence type="ECO:0000256" key="3">
    <source>
        <dbReference type="ARBA" id="ARBA00022692"/>
    </source>
</evidence>
<sequence length="191" mass="21851">MGVTLRSFILSVALIVIAAIVYQLSNKRQLMDDAEIMERYPTFTATNFSGDNFDKTGKLIHHLEAQTVIFYQNRDLLLLSKPDGIYYNYGSKKDYRQAEPWQLSANQGRVVLNQEVELKGEVKLKALFANSPISNADTSYLHLDMQKNLITTPKEVRISGPNFVNYGHGLRADMNDKKVYLNDPHARYEFN</sequence>
<dbReference type="EMBL" id="JAHLFG010000057">
    <property type="protein sequence ID" value="MBU3826855.1"/>
    <property type="molecule type" value="Genomic_DNA"/>
</dbReference>
<comment type="subcellular location">
    <subcellularLocation>
        <location evidence="6">Cell inner membrane</location>
    </subcellularLocation>
</comment>
<dbReference type="PANTHER" id="PTHR37481">
    <property type="entry name" value="LIPOPOLYSACCHARIDE EXPORT SYSTEM PROTEIN LPTC"/>
    <property type="match status" value="1"/>
</dbReference>
<gene>
    <name evidence="8" type="primary">lptC</name>
    <name evidence="8" type="ORF">IAA31_05135</name>
</gene>
<dbReference type="PANTHER" id="PTHR37481:SF1">
    <property type="entry name" value="LIPOPOLYSACCHARIDE EXPORT SYSTEM PROTEIN LPTC"/>
    <property type="match status" value="1"/>
</dbReference>
<evidence type="ECO:0000256" key="1">
    <source>
        <dbReference type="ARBA" id="ARBA00022475"/>
    </source>
</evidence>
<evidence type="ECO:0000256" key="7">
    <source>
        <dbReference type="SAM" id="Phobius"/>
    </source>
</evidence>
<evidence type="ECO:0000313" key="9">
    <source>
        <dbReference type="Proteomes" id="UP000824150"/>
    </source>
</evidence>
<dbReference type="GO" id="GO:0005886">
    <property type="term" value="C:plasma membrane"/>
    <property type="evidence" value="ECO:0007669"/>
    <property type="project" value="UniProtKB-SubCell"/>
</dbReference>
<keyword evidence="5 6" id="KW-0472">Membrane</keyword>
<comment type="similarity">
    <text evidence="6">Belongs to the LptC family.</text>
</comment>
<comment type="function">
    <text evidence="6">Required for the translocation of lipopolysaccharide (LPS) from the inner membrane to the outer membrane.</text>
</comment>
<evidence type="ECO:0000256" key="5">
    <source>
        <dbReference type="ARBA" id="ARBA00023136"/>
    </source>
</evidence>
<keyword evidence="3 7" id="KW-0812">Transmembrane</keyword>
<protein>
    <recommendedName>
        <fullName evidence="6">Lipopolysaccharide export system protein LptC</fullName>
    </recommendedName>
</protein>
<dbReference type="InterPro" id="IPR026265">
    <property type="entry name" value="LptC"/>
</dbReference>
<keyword evidence="4 7" id="KW-1133">Transmembrane helix</keyword>
<dbReference type="GO" id="GO:0030288">
    <property type="term" value="C:outer membrane-bounded periplasmic space"/>
    <property type="evidence" value="ECO:0007669"/>
    <property type="project" value="TreeGrafter"/>
</dbReference>
<evidence type="ECO:0000256" key="6">
    <source>
        <dbReference type="PIRNR" id="PIRNR028513"/>
    </source>
</evidence>
<dbReference type="AlphaFoldDB" id="A0A9E2KMM9"/>
<dbReference type="GO" id="GO:0017089">
    <property type="term" value="F:glycolipid transfer activity"/>
    <property type="evidence" value="ECO:0007669"/>
    <property type="project" value="TreeGrafter"/>
</dbReference>
<comment type="caution">
    <text evidence="8">The sequence shown here is derived from an EMBL/GenBank/DDBJ whole genome shotgun (WGS) entry which is preliminary data.</text>
</comment>
<evidence type="ECO:0000256" key="4">
    <source>
        <dbReference type="ARBA" id="ARBA00022989"/>
    </source>
</evidence>
<organism evidence="8 9">
    <name type="scientific">Candidatus Anaerobiospirillum merdipullorum</name>
    <dbReference type="NCBI Taxonomy" id="2838450"/>
    <lineage>
        <taxon>Bacteria</taxon>
        <taxon>Pseudomonadati</taxon>
        <taxon>Pseudomonadota</taxon>
        <taxon>Gammaproteobacteria</taxon>
        <taxon>Aeromonadales</taxon>
        <taxon>Succinivibrionaceae</taxon>
        <taxon>Anaerobiospirillum</taxon>
    </lineage>
</organism>
<dbReference type="InterPro" id="IPR052363">
    <property type="entry name" value="LPS_export_LptC"/>
</dbReference>
<keyword evidence="1 6" id="KW-1003">Cell membrane</keyword>
<dbReference type="InterPro" id="IPR010664">
    <property type="entry name" value="LipoPS_assembly_LptC-rel"/>
</dbReference>
<evidence type="ECO:0000313" key="8">
    <source>
        <dbReference type="EMBL" id="MBU3826855.1"/>
    </source>
</evidence>
<dbReference type="Proteomes" id="UP000824150">
    <property type="component" value="Unassembled WGS sequence"/>
</dbReference>
<feature type="transmembrane region" description="Helical" evidence="7">
    <location>
        <begin position="6"/>
        <end position="24"/>
    </location>
</feature>
<dbReference type="Gene3D" id="2.60.450.10">
    <property type="entry name" value="Lipopolysaccharide (LPS) transport protein A like domain"/>
    <property type="match status" value="1"/>
</dbReference>
<reference evidence="8" key="1">
    <citation type="journal article" date="2021" name="PeerJ">
        <title>Extensive microbial diversity within the chicken gut microbiome revealed by metagenomics and culture.</title>
        <authorList>
            <person name="Gilroy R."/>
            <person name="Ravi A."/>
            <person name="Getino M."/>
            <person name="Pursley I."/>
            <person name="Horton D.L."/>
            <person name="Alikhan N.F."/>
            <person name="Baker D."/>
            <person name="Gharbi K."/>
            <person name="Hall N."/>
            <person name="Watson M."/>
            <person name="Adriaenssens E.M."/>
            <person name="Foster-Nyarko E."/>
            <person name="Jarju S."/>
            <person name="Secka A."/>
            <person name="Antonio M."/>
            <person name="Oren A."/>
            <person name="Chaudhuri R.R."/>
            <person name="La Ragione R."/>
            <person name="Hildebrand F."/>
            <person name="Pallen M.J."/>
        </authorList>
    </citation>
    <scope>NUCLEOTIDE SEQUENCE</scope>
    <source>
        <strain evidence="8">687</strain>
    </source>
</reference>
<dbReference type="Pfam" id="PF06835">
    <property type="entry name" value="LptC"/>
    <property type="match status" value="1"/>
</dbReference>
<proteinExistence type="inferred from homology"/>
<dbReference type="GO" id="GO:0015221">
    <property type="term" value="F:lipopolysaccharide transmembrane transporter activity"/>
    <property type="evidence" value="ECO:0007669"/>
    <property type="project" value="InterPro"/>
</dbReference>
<evidence type="ECO:0000256" key="2">
    <source>
        <dbReference type="ARBA" id="ARBA00022519"/>
    </source>
</evidence>
<name>A0A9E2KMM9_9GAMM</name>